<reference evidence="3" key="1">
    <citation type="submission" date="2021-02" db="EMBL/GenBank/DDBJ databases">
        <authorList>
            <person name="Nowell W R."/>
        </authorList>
    </citation>
    <scope>NUCLEOTIDE SEQUENCE</scope>
</reference>
<feature type="region of interest" description="Disordered" evidence="1">
    <location>
        <begin position="360"/>
        <end position="416"/>
    </location>
</feature>
<keyword evidence="2" id="KW-0472">Membrane</keyword>
<evidence type="ECO:0000313" key="3">
    <source>
        <dbReference type="EMBL" id="CAF4639729.1"/>
    </source>
</evidence>
<keyword evidence="2" id="KW-0812">Transmembrane</keyword>
<feature type="compositionally biased region" description="Polar residues" evidence="1">
    <location>
        <begin position="270"/>
        <end position="288"/>
    </location>
</feature>
<dbReference type="Proteomes" id="UP000663838">
    <property type="component" value="Unassembled WGS sequence"/>
</dbReference>
<proteinExistence type="predicted"/>
<feature type="compositionally biased region" description="Low complexity" evidence="1">
    <location>
        <begin position="360"/>
        <end position="380"/>
    </location>
</feature>
<name>A0A821ERD9_9BILA</name>
<evidence type="ECO:0000313" key="4">
    <source>
        <dbReference type="Proteomes" id="UP000663838"/>
    </source>
</evidence>
<comment type="caution">
    <text evidence="3">The sequence shown here is derived from an EMBL/GenBank/DDBJ whole genome shotgun (WGS) entry which is preliminary data.</text>
</comment>
<evidence type="ECO:0000256" key="1">
    <source>
        <dbReference type="SAM" id="MobiDB-lite"/>
    </source>
</evidence>
<feature type="region of interest" description="Disordered" evidence="1">
    <location>
        <begin position="270"/>
        <end position="307"/>
    </location>
</feature>
<keyword evidence="2" id="KW-1133">Transmembrane helix</keyword>
<organism evidence="3 4">
    <name type="scientific">Rotaria socialis</name>
    <dbReference type="NCBI Taxonomy" id="392032"/>
    <lineage>
        <taxon>Eukaryota</taxon>
        <taxon>Metazoa</taxon>
        <taxon>Spiralia</taxon>
        <taxon>Gnathifera</taxon>
        <taxon>Rotifera</taxon>
        <taxon>Eurotatoria</taxon>
        <taxon>Bdelloidea</taxon>
        <taxon>Philodinida</taxon>
        <taxon>Philodinidae</taxon>
        <taxon>Rotaria</taxon>
    </lineage>
</organism>
<accession>A0A821ERD9</accession>
<protein>
    <submittedName>
        <fullName evidence="3">Uncharacterized protein</fullName>
    </submittedName>
</protein>
<gene>
    <name evidence="3" type="ORF">TOA249_LOCUS13198</name>
</gene>
<evidence type="ECO:0000256" key="2">
    <source>
        <dbReference type="SAM" id="Phobius"/>
    </source>
</evidence>
<sequence>MGPKCSTFEMGGNVQIVGNGNSAVVINGVSYNISSLFNTAVDAIMQKYRSELILMQFTSVSLVVILVLLLLRFLMLRSIVGKRLQSTMEESEDKYKMNIVKYQQHFKEFDRALEDVENILINSNYALLYLAQPLGCIKHIYDLLQSSPHLLPIAISKLMDKNYASLCVSIFKLKNGDPRQYSETWQSITCALHGLCCYTTVSPTLCVAAVEAEIIPVFVSTLSQTSYLEDLNTNSSIMFLFQMVSRIFHNIAQIETLKYHLEKHNCCETTSGNDSDENLSGNSSNPATARNIKTDLESVPEIPDTGISKAKGLPTILQVIFVGITLAQQQRRQQRQQLVPHQRLRLPLRQQQRQQLRRQLQQQRPLRLQPLQQRQQLRRQLQQRRPLRLQPLQQQQQLRRQLQQQRPLPLQPQRPLRLQPLRQQRVLLQQQRQQQLPRQLKRRLPQQLQQQLPPRQRKLRLLPQQLQQQLQQQPAKQQQQVTSAACPTGYVRTPSGSCVNLLIDFNNCGSIGYVCASSYTSCSNGACSGAPAVQLTGGVTVPGWGGTVNVDDAYVTLSLPFSISLYGYVTSSASVQSNGCVCLSGCSSDYTNGPLPSGSFSGPTAFGYWDDLYIYAGTSQSVYYGTTGTYPNRNMIFEFYMAHFGGPTLYYHFQIVFYESSPNIVAYSYFQSSDGGSSATIGVQSSGSGPSMTYSVDTSGAVPVGSPSQNSPTMTLTFNTNAGTYSSSG</sequence>
<dbReference type="AlphaFoldDB" id="A0A821ERD9"/>
<dbReference type="EMBL" id="CAJOBS010000773">
    <property type="protein sequence ID" value="CAF4639729.1"/>
    <property type="molecule type" value="Genomic_DNA"/>
</dbReference>
<feature type="transmembrane region" description="Helical" evidence="2">
    <location>
        <begin position="52"/>
        <end position="75"/>
    </location>
</feature>
<feature type="compositionally biased region" description="Low complexity" evidence="1">
    <location>
        <begin position="388"/>
        <end position="416"/>
    </location>
</feature>